<evidence type="ECO:0000313" key="3">
    <source>
        <dbReference type="EMBL" id="CEF63180.1"/>
    </source>
</evidence>
<organism evidence="3">
    <name type="scientific">Strongyloides ratti</name>
    <name type="common">Parasitic roundworm</name>
    <dbReference type="NCBI Taxonomy" id="34506"/>
    <lineage>
        <taxon>Eukaryota</taxon>
        <taxon>Metazoa</taxon>
        <taxon>Ecdysozoa</taxon>
        <taxon>Nematoda</taxon>
        <taxon>Chromadorea</taxon>
        <taxon>Rhabditida</taxon>
        <taxon>Tylenchina</taxon>
        <taxon>Panagrolaimomorpha</taxon>
        <taxon>Strongyloidoidea</taxon>
        <taxon>Strongyloididae</taxon>
        <taxon>Strongyloides</taxon>
    </lineage>
</organism>
<dbReference type="GO" id="GO:0046872">
    <property type="term" value="F:metal ion binding"/>
    <property type="evidence" value="ECO:0007669"/>
    <property type="project" value="UniProtKB-KW"/>
</dbReference>
<reference evidence="5" key="2">
    <citation type="submission" date="2020-12" db="UniProtKB">
        <authorList>
            <consortium name="WormBaseParasite"/>
        </authorList>
    </citation>
    <scope>IDENTIFICATION</scope>
</reference>
<dbReference type="InterPro" id="IPR001370">
    <property type="entry name" value="BIR_rpt"/>
</dbReference>
<evidence type="ECO:0000313" key="5">
    <source>
        <dbReference type="WBParaSite" id="SRAE_1000144400.1"/>
    </source>
</evidence>
<dbReference type="InterPro" id="IPR051190">
    <property type="entry name" value="Baculoviral_IAP"/>
</dbReference>
<dbReference type="PANTHER" id="PTHR46771">
    <property type="entry name" value="DETERIN"/>
    <property type="match status" value="1"/>
</dbReference>
<dbReference type="CDD" id="cd00022">
    <property type="entry name" value="BIR"/>
    <property type="match status" value="1"/>
</dbReference>
<dbReference type="WBParaSite" id="SRAE_1000144400.1">
    <property type="protein sequence ID" value="SRAE_1000144400.1"/>
    <property type="gene ID" value="WBGene00258050"/>
</dbReference>
<dbReference type="STRING" id="34506.A0A090L0A4"/>
<dbReference type="PROSITE" id="PS50143">
    <property type="entry name" value="BIR_REPEAT_2"/>
    <property type="match status" value="1"/>
</dbReference>
<evidence type="ECO:0000256" key="1">
    <source>
        <dbReference type="ARBA" id="ARBA00022723"/>
    </source>
</evidence>
<reference evidence="3 4" key="1">
    <citation type="submission" date="2014-09" db="EMBL/GenBank/DDBJ databases">
        <authorList>
            <person name="Martin A.A."/>
        </authorList>
    </citation>
    <scope>NUCLEOTIDE SEQUENCE</scope>
    <source>
        <strain evidence="4">ED321</strain>
        <strain evidence="3">ED321 Heterogonic</strain>
    </source>
</reference>
<dbReference type="SMART" id="SM00238">
    <property type="entry name" value="BIR"/>
    <property type="match status" value="1"/>
</dbReference>
<dbReference type="GeneID" id="36375545"/>
<gene>
    <name evidence="3 5 6" type="ORF">SRAE_1000144400</name>
</gene>
<dbReference type="WormBase" id="SRAE_1000144400">
    <property type="protein sequence ID" value="SRP10018"/>
    <property type="gene ID" value="WBGene00258050"/>
</dbReference>
<dbReference type="PANTHER" id="PTHR46771:SF5">
    <property type="entry name" value="DETERIN"/>
    <property type="match status" value="1"/>
</dbReference>
<dbReference type="OrthoDB" id="2196114at2759"/>
<dbReference type="Pfam" id="PF00653">
    <property type="entry name" value="BIR"/>
    <property type="match status" value="1"/>
</dbReference>
<evidence type="ECO:0000313" key="4">
    <source>
        <dbReference type="Proteomes" id="UP000035682"/>
    </source>
</evidence>
<accession>A0A090L0A4</accession>
<keyword evidence="2" id="KW-0862">Zinc</keyword>
<dbReference type="OMA" id="CSSERMA"/>
<sequence>MMTMKSFADLANLSSFTDHEVTDLLLTINRLKTFKGWPFDNIQNAKCTSFELARSGFYMTSNEENAPSAKCMCCLKDLTWEEEDIPLDEHLRIMPHCRLANLISEKKEIDMTVRDTIGILSMREVSMAVNKQLDQDVSMIRSALKYNDELVTKTLRNIA</sequence>
<evidence type="ECO:0000256" key="2">
    <source>
        <dbReference type="ARBA" id="ARBA00022833"/>
    </source>
</evidence>
<protein>
    <submittedName>
        <fullName evidence="3 5">Baculoviral inhibition of apoptosis protein repeat domain-containing protein</fullName>
    </submittedName>
</protein>
<keyword evidence="1" id="KW-0479">Metal-binding</keyword>
<proteinExistence type="predicted"/>
<dbReference type="CTD" id="36375545"/>
<name>A0A090L0A4_STRRB</name>
<dbReference type="AlphaFoldDB" id="A0A090L0A4"/>
<dbReference type="Proteomes" id="UP000035682">
    <property type="component" value="Unplaced"/>
</dbReference>
<dbReference type="SUPFAM" id="SSF57924">
    <property type="entry name" value="Inhibitor of apoptosis (IAP) repeat"/>
    <property type="match status" value="1"/>
</dbReference>
<dbReference type="Gene3D" id="1.10.1170.10">
    <property type="entry name" value="Inhibitor Of Apoptosis Protein (2mihbC-IAP-1), Chain A"/>
    <property type="match status" value="1"/>
</dbReference>
<keyword evidence="4" id="KW-1185">Reference proteome</keyword>
<dbReference type="RefSeq" id="XP_024502382.1">
    <property type="nucleotide sequence ID" value="XM_024648400.1"/>
</dbReference>
<evidence type="ECO:0000313" key="6">
    <source>
        <dbReference type="WormBase" id="SRAE_1000144400"/>
    </source>
</evidence>
<dbReference type="EMBL" id="LN609528">
    <property type="protein sequence ID" value="CEF63180.1"/>
    <property type="molecule type" value="Genomic_DNA"/>
</dbReference>